<gene>
    <name evidence="2" type="ORF">SAMN05421538_101493</name>
</gene>
<dbReference type="Proteomes" id="UP000199344">
    <property type="component" value="Unassembled WGS sequence"/>
</dbReference>
<evidence type="ECO:0000313" key="3">
    <source>
        <dbReference type="Proteomes" id="UP000199344"/>
    </source>
</evidence>
<dbReference type="Gene3D" id="3.40.50.720">
    <property type="entry name" value="NAD(P)-binding Rossmann-like Domain"/>
    <property type="match status" value="1"/>
</dbReference>
<dbReference type="SUPFAM" id="SSF51735">
    <property type="entry name" value="NAD(P)-binding Rossmann-fold domains"/>
    <property type="match status" value="1"/>
</dbReference>
<reference evidence="2 3" key="1">
    <citation type="submission" date="2016-10" db="EMBL/GenBank/DDBJ databases">
        <authorList>
            <person name="de Groot N.N."/>
        </authorList>
    </citation>
    <scope>NUCLEOTIDE SEQUENCE [LARGE SCALE GENOMIC DNA]</scope>
    <source>
        <strain evidence="2 3">DSM 22220</strain>
    </source>
</reference>
<protein>
    <submittedName>
        <fullName evidence="2">NADH dehydrogenase</fullName>
    </submittedName>
</protein>
<dbReference type="GO" id="GO:0044877">
    <property type="term" value="F:protein-containing complex binding"/>
    <property type="evidence" value="ECO:0007669"/>
    <property type="project" value="TreeGrafter"/>
</dbReference>
<dbReference type="EMBL" id="FNAH01000001">
    <property type="protein sequence ID" value="SDD37875.1"/>
    <property type="molecule type" value="Genomic_DNA"/>
</dbReference>
<accession>A0A1G6UBC2</accession>
<organism evidence="2 3">
    <name type="scientific">Paracoccus isoporae</name>
    <dbReference type="NCBI Taxonomy" id="591205"/>
    <lineage>
        <taxon>Bacteria</taxon>
        <taxon>Pseudomonadati</taxon>
        <taxon>Pseudomonadota</taxon>
        <taxon>Alphaproteobacteria</taxon>
        <taxon>Rhodobacterales</taxon>
        <taxon>Paracoccaceae</taxon>
        <taxon>Paracoccus</taxon>
    </lineage>
</organism>
<keyword evidence="3" id="KW-1185">Reference proteome</keyword>
<dbReference type="STRING" id="591205.SAMN05421538_101493"/>
<dbReference type="Pfam" id="PF01370">
    <property type="entry name" value="Epimerase"/>
    <property type="match status" value="1"/>
</dbReference>
<dbReference type="InterPro" id="IPR036291">
    <property type="entry name" value="NAD(P)-bd_dom_sf"/>
</dbReference>
<dbReference type="CDD" id="cd05271">
    <property type="entry name" value="NDUFA9_like_SDR_a"/>
    <property type="match status" value="1"/>
</dbReference>
<dbReference type="InterPro" id="IPR001509">
    <property type="entry name" value="Epimerase_deHydtase"/>
</dbReference>
<feature type="domain" description="NAD-dependent epimerase/dehydratase" evidence="1">
    <location>
        <begin position="5"/>
        <end position="212"/>
    </location>
</feature>
<dbReference type="FunFam" id="3.40.50.720:FF:000702">
    <property type="entry name" value="NADH dehydrogenase (Ubiquinone)"/>
    <property type="match status" value="1"/>
</dbReference>
<dbReference type="OrthoDB" id="9776313at2"/>
<dbReference type="InterPro" id="IPR051207">
    <property type="entry name" value="ComplexI_NDUFA9_subunit"/>
</dbReference>
<proteinExistence type="predicted"/>
<dbReference type="AlphaFoldDB" id="A0A1G6UBC2"/>
<name>A0A1G6UBC2_9RHOB</name>
<dbReference type="PANTHER" id="PTHR12126:SF11">
    <property type="entry name" value="NADH DEHYDROGENASE [UBIQUINONE] 1 ALPHA SUBCOMPLEX SUBUNIT 9, MITOCHONDRIAL"/>
    <property type="match status" value="1"/>
</dbReference>
<sequence length="328" mass="35134">MSKIVTIYGGSGFVGRQIARRMAKHGWRVRVAVRRPSEALFVRTYGAVGQVEPVPCNIRDDLSVRAAMADAEAVVNCVGIMVNEGRNRFEAVQADGAGRIARLAAETGVSRMVHVSAIGADAESDSDYASSKAGGEAQVLAHFADAVILRPSVMFGPEGGVYERFAAMAGMGPVLPITGGATRMQPVYVDDVAAAAEMAVLGQAAPGIYELGGPDVMTLREIVDQTLKASYRRRLVVNLPFWLSGIVGGIFDIGSKITGGLLTNRILTRDQVRLLRQDNVVSPQARGFAELGIEPLSPGAVIDEYLWRFRPNGQYADMTASAKNLRTR</sequence>
<dbReference type="RefSeq" id="WP_090520503.1">
    <property type="nucleotide sequence ID" value="NZ_FNAH01000001.1"/>
</dbReference>
<evidence type="ECO:0000259" key="1">
    <source>
        <dbReference type="Pfam" id="PF01370"/>
    </source>
</evidence>
<evidence type="ECO:0000313" key="2">
    <source>
        <dbReference type="EMBL" id="SDD37875.1"/>
    </source>
</evidence>
<dbReference type="PANTHER" id="PTHR12126">
    <property type="entry name" value="NADH-UBIQUINONE OXIDOREDUCTASE 39 KDA SUBUNIT-RELATED"/>
    <property type="match status" value="1"/>
</dbReference>